<keyword evidence="1" id="KW-1133">Transmembrane helix</keyword>
<dbReference type="EMBL" id="CABFNO020001448">
    <property type="protein sequence ID" value="CAG9988216.1"/>
    <property type="molecule type" value="Genomic_DNA"/>
</dbReference>
<keyword evidence="1" id="KW-0472">Membrane</keyword>
<proteinExistence type="predicted"/>
<evidence type="ECO:0000313" key="3">
    <source>
        <dbReference type="Proteomes" id="UP000754883"/>
    </source>
</evidence>
<dbReference type="AlphaFoldDB" id="A0A9N9UD41"/>
<protein>
    <submittedName>
        <fullName evidence="2">Uncharacterized protein</fullName>
    </submittedName>
</protein>
<name>A0A9N9UD41_9HYPO</name>
<sequence>MSAAIPSGAFGGLLAGAITSDLPELPGDVGWGACDRYCEIQEDNVTVRTKEEKVGVLRSFVLAVKDRRTIDFIRGHMYMTVLIYAVAFVCTAISDYFADKVP</sequence>
<evidence type="ECO:0000256" key="1">
    <source>
        <dbReference type="SAM" id="Phobius"/>
    </source>
</evidence>
<organism evidence="2 3">
    <name type="scientific">Clonostachys byssicola</name>
    <dbReference type="NCBI Taxonomy" id="160290"/>
    <lineage>
        <taxon>Eukaryota</taxon>
        <taxon>Fungi</taxon>
        <taxon>Dikarya</taxon>
        <taxon>Ascomycota</taxon>
        <taxon>Pezizomycotina</taxon>
        <taxon>Sordariomycetes</taxon>
        <taxon>Hypocreomycetidae</taxon>
        <taxon>Hypocreales</taxon>
        <taxon>Bionectriaceae</taxon>
        <taxon>Clonostachys</taxon>
    </lineage>
</organism>
<keyword evidence="3" id="KW-1185">Reference proteome</keyword>
<keyword evidence="1" id="KW-0812">Transmembrane</keyword>
<dbReference type="OrthoDB" id="2985014at2759"/>
<accession>A0A9N9UD41</accession>
<comment type="caution">
    <text evidence="2">The sequence shown here is derived from an EMBL/GenBank/DDBJ whole genome shotgun (WGS) entry which is preliminary data.</text>
</comment>
<reference evidence="3" key="1">
    <citation type="submission" date="2019-06" db="EMBL/GenBank/DDBJ databases">
        <authorList>
            <person name="Broberg M."/>
        </authorList>
    </citation>
    <scope>NUCLEOTIDE SEQUENCE [LARGE SCALE GENOMIC DNA]</scope>
</reference>
<evidence type="ECO:0000313" key="2">
    <source>
        <dbReference type="EMBL" id="CAG9988216.1"/>
    </source>
</evidence>
<feature type="transmembrane region" description="Helical" evidence="1">
    <location>
        <begin position="77"/>
        <end position="98"/>
    </location>
</feature>
<gene>
    <name evidence="2" type="ORF">CBYS24578_00016443</name>
</gene>
<dbReference type="Proteomes" id="UP000754883">
    <property type="component" value="Unassembled WGS sequence"/>
</dbReference>
<reference evidence="2 3" key="2">
    <citation type="submission" date="2021-10" db="EMBL/GenBank/DDBJ databases">
        <authorList>
            <person name="Piombo E."/>
        </authorList>
    </citation>
    <scope>NUCLEOTIDE SEQUENCE [LARGE SCALE GENOMIC DNA]</scope>
</reference>